<proteinExistence type="predicted"/>
<dbReference type="Gene3D" id="1.20.58.340">
    <property type="entry name" value="Magnesium transport protein CorA, transmembrane region"/>
    <property type="match status" value="2"/>
</dbReference>
<dbReference type="GO" id="GO:0050897">
    <property type="term" value="F:cobalt ion binding"/>
    <property type="evidence" value="ECO:0007669"/>
    <property type="project" value="TreeGrafter"/>
</dbReference>
<dbReference type="SUPFAM" id="SSF143865">
    <property type="entry name" value="CorA soluble domain-like"/>
    <property type="match status" value="1"/>
</dbReference>
<evidence type="ECO:0000313" key="6">
    <source>
        <dbReference type="Proteomes" id="UP000034837"/>
    </source>
</evidence>
<dbReference type="GO" id="GO:0015095">
    <property type="term" value="F:magnesium ion transmembrane transporter activity"/>
    <property type="evidence" value="ECO:0007669"/>
    <property type="project" value="TreeGrafter"/>
</dbReference>
<dbReference type="AlphaFoldDB" id="A0A0G1A994"/>
<keyword evidence="2" id="KW-0813">Transport</keyword>
<organism evidence="5 6">
    <name type="scientific">Candidatus Magasanikbacteria bacterium GW2011_GWA2_42_32</name>
    <dbReference type="NCBI Taxonomy" id="1619039"/>
    <lineage>
        <taxon>Bacteria</taxon>
        <taxon>Candidatus Magasanikiibacteriota</taxon>
    </lineage>
</organism>
<keyword evidence="4" id="KW-1133">Transmembrane helix</keyword>
<gene>
    <name evidence="5" type="ORF">UV20_C0001G0199</name>
</gene>
<dbReference type="PANTHER" id="PTHR46494:SF1">
    <property type="entry name" value="CORA FAMILY METAL ION TRANSPORTER (EUROFUNG)"/>
    <property type="match status" value="1"/>
</dbReference>
<dbReference type="InterPro" id="IPR002523">
    <property type="entry name" value="MgTranspt_CorA/ZnTranspt_ZntB"/>
</dbReference>
<dbReference type="GO" id="GO:0005886">
    <property type="term" value="C:plasma membrane"/>
    <property type="evidence" value="ECO:0007669"/>
    <property type="project" value="UniProtKB-SubCell"/>
</dbReference>
<dbReference type="Proteomes" id="UP000034837">
    <property type="component" value="Unassembled WGS sequence"/>
</dbReference>
<protein>
    <submittedName>
        <fullName evidence="5">Mg2 transporter protein CorA family protein</fullName>
    </submittedName>
</protein>
<dbReference type="PANTHER" id="PTHR46494">
    <property type="entry name" value="CORA FAMILY METAL ION TRANSPORTER (EUROFUNG)"/>
    <property type="match status" value="1"/>
</dbReference>
<keyword evidence="4" id="KW-0472">Membrane</keyword>
<accession>A0A0G1A994</accession>
<reference evidence="5 6" key="1">
    <citation type="journal article" date="2015" name="Nature">
        <title>rRNA introns, odd ribosomes, and small enigmatic genomes across a large radiation of phyla.</title>
        <authorList>
            <person name="Brown C.T."/>
            <person name="Hug L.A."/>
            <person name="Thomas B.C."/>
            <person name="Sharon I."/>
            <person name="Castelle C.J."/>
            <person name="Singh A."/>
            <person name="Wilkins M.J."/>
            <person name="Williams K.H."/>
            <person name="Banfield J.F."/>
        </authorList>
    </citation>
    <scope>NUCLEOTIDE SEQUENCE [LARGE SCALE GENOMIC DNA]</scope>
</reference>
<evidence type="ECO:0000256" key="4">
    <source>
        <dbReference type="SAM" id="Phobius"/>
    </source>
</evidence>
<evidence type="ECO:0000313" key="5">
    <source>
        <dbReference type="EMBL" id="KKS57559.1"/>
    </source>
</evidence>
<evidence type="ECO:0000256" key="1">
    <source>
        <dbReference type="ARBA" id="ARBA00004651"/>
    </source>
</evidence>
<keyword evidence="3" id="KW-1003">Cell membrane</keyword>
<dbReference type="Pfam" id="PF01544">
    <property type="entry name" value="CorA"/>
    <property type="match status" value="1"/>
</dbReference>
<comment type="caution">
    <text evidence="5">The sequence shown here is derived from an EMBL/GenBank/DDBJ whole genome shotgun (WGS) entry which is preliminary data.</text>
</comment>
<dbReference type="EMBL" id="LCDO01000001">
    <property type="protein sequence ID" value="KKS57559.1"/>
    <property type="molecule type" value="Genomic_DNA"/>
</dbReference>
<evidence type="ECO:0000256" key="3">
    <source>
        <dbReference type="ARBA" id="ARBA00022475"/>
    </source>
</evidence>
<comment type="subcellular location">
    <subcellularLocation>
        <location evidence="1">Cell membrane</location>
        <topology evidence="1">Multi-pass membrane protein</topology>
    </subcellularLocation>
</comment>
<dbReference type="Gene3D" id="3.30.460.20">
    <property type="entry name" value="CorA soluble domain-like"/>
    <property type="match status" value="1"/>
</dbReference>
<feature type="transmembrane region" description="Helical" evidence="4">
    <location>
        <begin position="286"/>
        <end position="305"/>
    </location>
</feature>
<evidence type="ECO:0000256" key="2">
    <source>
        <dbReference type="ARBA" id="ARBA00022448"/>
    </source>
</evidence>
<name>A0A0G1A994_9BACT</name>
<dbReference type="GO" id="GO:0015087">
    <property type="term" value="F:cobalt ion transmembrane transporter activity"/>
    <property type="evidence" value="ECO:0007669"/>
    <property type="project" value="TreeGrafter"/>
</dbReference>
<dbReference type="GO" id="GO:0000287">
    <property type="term" value="F:magnesium ion binding"/>
    <property type="evidence" value="ECO:0007669"/>
    <property type="project" value="TreeGrafter"/>
</dbReference>
<dbReference type="InterPro" id="IPR045861">
    <property type="entry name" value="CorA_cytoplasmic_dom"/>
</dbReference>
<sequence>MAKPRLAKVNFTKFFWTHISHPTELETNQLAHLFKFQPADLKEILPPVQRPKLVERDNYIFMILLYPLYDRSTRKIHPVEVDFLIGQDFLISSSSEEYAPISGFFNHFKKETEKKDSKNLPVSAVELLFELLQKLEQYCLPMSIHISNDIDKVENEVFASTAKEETINEVLRIKTNIVNFRKSMNRHTRVLQHLIGKISGKFSSFTADKFKDLVYDTEDLWEMLENYQDTIEAIHDSQLSLLNYRSNATMQIFTIFTSIIFSLELAIGLISLFTDESLLFYGDLRGVLAVSGALALIWILMVFYFKKKRWL</sequence>
<feature type="transmembrane region" description="Helical" evidence="4">
    <location>
        <begin position="252"/>
        <end position="274"/>
    </location>
</feature>
<keyword evidence="4" id="KW-0812">Transmembrane</keyword>